<gene>
    <name evidence="1" type="ORF">V7S43_018655</name>
</gene>
<name>A0ABD3EQU3_9STRA</name>
<protein>
    <submittedName>
        <fullName evidence="1">Uncharacterized protein</fullName>
    </submittedName>
</protein>
<evidence type="ECO:0000313" key="1">
    <source>
        <dbReference type="EMBL" id="KAL3656510.1"/>
    </source>
</evidence>
<organism evidence="1 2">
    <name type="scientific">Phytophthora oleae</name>
    <dbReference type="NCBI Taxonomy" id="2107226"/>
    <lineage>
        <taxon>Eukaryota</taxon>
        <taxon>Sar</taxon>
        <taxon>Stramenopiles</taxon>
        <taxon>Oomycota</taxon>
        <taxon>Peronosporomycetes</taxon>
        <taxon>Peronosporales</taxon>
        <taxon>Peronosporaceae</taxon>
        <taxon>Phytophthora</taxon>
    </lineage>
</organism>
<dbReference type="PROSITE" id="PS51257">
    <property type="entry name" value="PROKAR_LIPOPROTEIN"/>
    <property type="match status" value="1"/>
</dbReference>
<reference evidence="1 2" key="1">
    <citation type="submission" date="2024-09" db="EMBL/GenBank/DDBJ databases">
        <title>Genome sequencing and assembly of Phytophthora oleae, isolate VK10A, causative agent of rot of olive drupes.</title>
        <authorList>
            <person name="Conti Taguali S."/>
            <person name="Riolo M."/>
            <person name="La Spada F."/>
            <person name="Cacciola S.O."/>
            <person name="Dionisio G."/>
        </authorList>
    </citation>
    <scope>NUCLEOTIDE SEQUENCE [LARGE SCALE GENOMIC DNA]</scope>
    <source>
        <strain evidence="1 2">VK10A</strain>
    </source>
</reference>
<keyword evidence="2" id="KW-1185">Reference proteome</keyword>
<dbReference type="Proteomes" id="UP001632037">
    <property type="component" value="Unassembled WGS sequence"/>
</dbReference>
<proteinExistence type="predicted"/>
<dbReference type="AlphaFoldDB" id="A0ABD3EQU3"/>
<accession>A0ABD3EQU3</accession>
<dbReference type="EMBL" id="JBIMZQ010000080">
    <property type="protein sequence ID" value="KAL3656510.1"/>
    <property type="molecule type" value="Genomic_DNA"/>
</dbReference>
<comment type="caution">
    <text evidence="1">The sequence shown here is derived from an EMBL/GenBank/DDBJ whole genome shotgun (WGS) entry which is preliminary data.</text>
</comment>
<evidence type="ECO:0000313" key="2">
    <source>
        <dbReference type="Proteomes" id="UP001632037"/>
    </source>
</evidence>
<sequence length="69" mass="7394">MDGYLRKHWPLGSVSVSCRVYASQRRADEHKRLQLSAEGIELRSVGPSASAAVGRGYRTALCGAFSVGA</sequence>